<keyword evidence="5" id="KW-0813">Transport</keyword>
<gene>
    <name evidence="7" type="ORF">HF682_04510</name>
</gene>
<evidence type="ECO:0000256" key="5">
    <source>
        <dbReference type="RuleBase" id="RU363032"/>
    </source>
</evidence>
<proteinExistence type="inferred from homology"/>
<keyword evidence="2 5" id="KW-0812">Transmembrane</keyword>
<feature type="transmembrane region" description="Helical" evidence="5">
    <location>
        <begin position="84"/>
        <end position="104"/>
    </location>
</feature>
<evidence type="ECO:0000259" key="6">
    <source>
        <dbReference type="PROSITE" id="PS50928"/>
    </source>
</evidence>
<evidence type="ECO:0000256" key="3">
    <source>
        <dbReference type="ARBA" id="ARBA00022989"/>
    </source>
</evidence>
<dbReference type="GO" id="GO:0055085">
    <property type="term" value="P:transmembrane transport"/>
    <property type="evidence" value="ECO:0007669"/>
    <property type="project" value="InterPro"/>
</dbReference>
<dbReference type="RefSeq" id="WP_168876027.1">
    <property type="nucleotide sequence ID" value="NZ_JABAIM010000001.1"/>
</dbReference>
<evidence type="ECO:0000256" key="4">
    <source>
        <dbReference type="ARBA" id="ARBA00023136"/>
    </source>
</evidence>
<feature type="transmembrane region" description="Helical" evidence="5">
    <location>
        <begin position="12"/>
        <end position="32"/>
    </location>
</feature>
<evidence type="ECO:0000313" key="8">
    <source>
        <dbReference type="Proteomes" id="UP000587991"/>
    </source>
</evidence>
<feature type="transmembrane region" description="Helical" evidence="5">
    <location>
        <begin position="116"/>
        <end position="139"/>
    </location>
</feature>
<comment type="caution">
    <text evidence="7">The sequence shown here is derived from an EMBL/GenBank/DDBJ whole genome shotgun (WGS) entry which is preliminary data.</text>
</comment>
<dbReference type="InterPro" id="IPR000515">
    <property type="entry name" value="MetI-like"/>
</dbReference>
<dbReference type="Gene3D" id="1.10.3720.10">
    <property type="entry name" value="MetI-like"/>
    <property type="match status" value="1"/>
</dbReference>
<keyword evidence="8" id="KW-1185">Reference proteome</keyword>
<dbReference type="AlphaFoldDB" id="A0A847SEN3"/>
<comment type="similarity">
    <text evidence="5">Belongs to the binding-protein-dependent transport system permease family.</text>
</comment>
<reference evidence="7 8" key="1">
    <citation type="submission" date="2020-04" db="EMBL/GenBank/DDBJ databases">
        <title>Draft genome of Leeia sp. IMCC25680.</title>
        <authorList>
            <person name="Song J."/>
            <person name="Cho J.-C."/>
        </authorList>
    </citation>
    <scope>NUCLEOTIDE SEQUENCE [LARGE SCALE GENOMIC DNA]</scope>
    <source>
        <strain evidence="7 8">IMCC25680</strain>
    </source>
</reference>
<dbReference type="SUPFAM" id="SSF161098">
    <property type="entry name" value="MetI-like"/>
    <property type="match status" value="1"/>
</dbReference>
<sequence length="286" mass="31851">MNKPRLTVGRVCIYAFLVLSALFFALPTWFAFMASFKTLPDLQSGNLFGLPNGWTIAPWKRAWQEVCTGIQGCTGMMPYFKNSLIVVIPSTLISTLWAGFNGYVISKWKFRGSEFVFFLLLFGLFLPTVMFLFPLSLILHKLGMSSSLLSLVLVHIIYSLPLALYFRNYFSSFPGELIKAARIDGAGLFTIFWRILLPSTKPIFVVVLIMQFTSIWNEFLFALILAPYDQQLVTVGLTNLTGSQIGTPETNVYMAAALMVALPTVLIYVVAGKYFVRGLTAGAVKG</sequence>
<dbReference type="PANTHER" id="PTHR43879:SF1">
    <property type="entry name" value="GLUCOSE IMPORT SYSTEM PERMEASE PROTEIN GLCU"/>
    <property type="match status" value="1"/>
</dbReference>
<dbReference type="InterPro" id="IPR035906">
    <property type="entry name" value="MetI-like_sf"/>
</dbReference>
<keyword evidence="3 5" id="KW-1133">Transmembrane helix</keyword>
<dbReference type="Proteomes" id="UP000587991">
    <property type="component" value="Unassembled WGS sequence"/>
</dbReference>
<evidence type="ECO:0000313" key="7">
    <source>
        <dbReference type="EMBL" id="NLR74412.1"/>
    </source>
</evidence>
<name>A0A847SEN3_9NEIS</name>
<dbReference type="PANTHER" id="PTHR43879">
    <property type="entry name" value="ABC TRANSPORTER PERMEASE PROTEIN"/>
    <property type="match status" value="1"/>
</dbReference>
<feature type="domain" description="ABC transmembrane type-1" evidence="6">
    <location>
        <begin position="80"/>
        <end position="271"/>
    </location>
</feature>
<dbReference type="GO" id="GO:0005886">
    <property type="term" value="C:plasma membrane"/>
    <property type="evidence" value="ECO:0007669"/>
    <property type="project" value="UniProtKB-SubCell"/>
</dbReference>
<feature type="transmembrane region" description="Helical" evidence="5">
    <location>
        <begin position="252"/>
        <end position="271"/>
    </location>
</feature>
<organism evidence="7 8">
    <name type="scientific">Leeia aquatica</name>
    <dbReference type="NCBI Taxonomy" id="2725557"/>
    <lineage>
        <taxon>Bacteria</taxon>
        <taxon>Pseudomonadati</taxon>
        <taxon>Pseudomonadota</taxon>
        <taxon>Betaproteobacteria</taxon>
        <taxon>Neisseriales</taxon>
        <taxon>Leeiaceae</taxon>
        <taxon>Leeia</taxon>
    </lineage>
</organism>
<dbReference type="CDD" id="cd06261">
    <property type="entry name" value="TM_PBP2"/>
    <property type="match status" value="1"/>
</dbReference>
<accession>A0A847SEN3</accession>
<feature type="transmembrane region" description="Helical" evidence="5">
    <location>
        <begin position="145"/>
        <end position="166"/>
    </location>
</feature>
<dbReference type="Pfam" id="PF00528">
    <property type="entry name" value="BPD_transp_1"/>
    <property type="match status" value="1"/>
</dbReference>
<dbReference type="PROSITE" id="PS50928">
    <property type="entry name" value="ABC_TM1"/>
    <property type="match status" value="1"/>
</dbReference>
<protein>
    <submittedName>
        <fullName evidence="7">Carbohydrate ABC transporter permease</fullName>
    </submittedName>
</protein>
<evidence type="ECO:0000256" key="1">
    <source>
        <dbReference type="ARBA" id="ARBA00004651"/>
    </source>
</evidence>
<dbReference type="EMBL" id="JABAIM010000001">
    <property type="protein sequence ID" value="NLR74412.1"/>
    <property type="molecule type" value="Genomic_DNA"/>
</dbReference>
<keyword evidence="4 5" id="KW-0472">Membrane</keyword>
<comment type="subcellular location">
    <subcellularLocation>
        <location evidence="1 5">Cell membrane</location>
        <topology evidence="1 5">Multi-pass membrane protein</topology>
    </subcellularLocation>
</comment>
<evidence type="ECO:0000256" key="2">
    <source>
        <dbReference type="ARBA" id="ARBA00022692"/>
    </source>
</evidence>